<dbReference type="OrthoDB" id="1178263at2"/>
<dbReference type="InterPro" id="IPR014807">
    <property type="entry name" value="Coa1"/>
</dbReference>
<evidence type="ECO:0000313" key="2">
    <source>
        <dbReference type="EMBL" id="KGO88194.1"/>
    </source>
</evidence>
<dbReference type="Proteomes" id="UP000030152">
    <property type="component" value="Unassembled WGS sequence"/>
</dbReference>
<keyword evidence="1" id="KW-1133">Transmembrane helix</keyword>
<gene>
    <name evidence="2" type="ORF">Q765_03905</name>
</gene>
<dbReference type="Gene3D" id="3.10.450.320">
    <property type="entry name" value="Mitochondrial import inner membrane translocase subunit Tim21"/>
    <property type="match status" value="1"/>
</dbReference>
<proteinExistence type="predicted"/>
<name>A0A0A2M7G0_9FLAO</name>
<dbReference type="eggNOG" id="ENOG5032QWG">
    <property type="taxonomic scope" value="Bacteria"/>
</dbReference>
<organism evidence="2 3">
    <name type="scientific">Flavobacterium rivuli WB 3.3-2 = DSM 21788</name>
    <dbReference type="NCBI Taxonomy" id="1121895"/>
    <lineage>
        <taxon>Bacteria</taxon>
        <taxon>Pseudomonadati</taxon>
        <taxon>Bacteroidota</taxon>
        <taxon>Flavobacteriia</taxon>
        <taxon>Flavobacteriales</taxon>
        <taxon>Flavobacteriaceae</taxon>
        <taxon>Flavobacterium</taxon>
    </lineage>
</organism>
<accession>A0A0A2M7G0</accession>
<dbReference type="Pfam" id="PF08695">
    <property type="entry name" value="Coa1"/>
    <property type="match status" value="1"/>
</dbReference>
<sequence>MDNDTIKNKNWLQRNIKWLLPVIVVVCFLGSALFSTVSDAQMGGYVTALNDDALYKDALKQAQQNKEVVKVLGTLEPIDQMAIIESNVEYSDNNNHVNLSVRVKGSKAKGKMDVIATKGNNTWQYNTITIRIKDTKQEIVVFQE</sequence>
<reference evidence="2 3" key="1">
    <citation type="submission" date="2013-09" db="EMBL/GenBank/DDBJ databases">
        <authorList>
            <person name="Zeng Z."/>
            <person name="Chen C."/>
        </authorList>
    </citation>
    <scope>NUCLEOTIDE SEQUENCE [LARGE SCALE GENOMIC DNA]</scope>
    <source>
        <strain evidence="2 3">WB 3.3-2</strain>
    </source>
</reference>
<feature type="transmembrane region" description="Helical" evidence="1">
    <location>
        <begin position="18"/>
        <end position="37"/>
    </location>
</feature>
<keyword evidence="1" id="KW-0812">Transmembrane</keyword>
<evidence type="ECO:0008006" key="4">
    <source>
        <dbReference type="Google" id="ProtNLM"/>
    </source>
</evidence>
<dbReference type="RefSeq" id="WP_020212130.1">
    <property type="nucleotide sequence ID" value="NZ_JRLX01000002.1"/>
</dbReference>
<evidence type="ECO:0000256" key="1">
    <source>
        <dbReference type="SAM" id="Phobius"/>
    </source>
</evidence>
<evidence type="ECO:0000313" key="3">
    <source>
        <dbReference type="Proteomes" id="UP000030152"/>
    </source>
</evidence>
<dbReference type="AlphaFoldDB" id="A0A0A2M7G0"/>
<keyword evidence="3" id="KW-1185">Reference proteome</keyword>
<dbReference type="EMBL" id="JRLX01000002">
    <property type="protein sequence ID" value="KGO88194.1"/>
    <property type="molecule type" value="Genomic_DNA"/>
</dbReference>
<keyword evidence="1" id="KW-0472">Membrane</keyword>
<protein>
    <recommendedName>
        <fullName evidence="4">Cytochrome oxidase complex assembly protein 1</fullName>
    </recommendedName>
</protein>
<comment type="caution">
    <text evidence="2">The sequence shown here is derived from an EMBL/GenBank/DDBJ whole genome shotgun (WGS) entry which is preliminary data.</text>
</comment>
<dbReference type="InterPro" id="IPR038552">
    <property type="entry name" value="Tim21_IMS_sf"/>
</dbReference>
<dbReference type="STRING" id="1121895.GCA_000378485_01004"/>